<keyword evidence="3" id="KW-1185">Reference proteome</keyword>
<dbReference type="InterPro" id="IPR026000">
    <property type="entry name" value="Apc5_dom"/>
</dbReference>
<dbReference type="InterPro" id="IPR011717">
    <property type="entry name" value="TPR-4"/>
</dbReference>
<feature type="domain" description="Anaphase-promoting complex subunit 5" evidence="1">
    <location>
        <begin position="734"/>
        <end position="762"/>
    </location>
</feature>
<protein>
    <recommendedName>
        <fullName evidence="1">Anaphase-promoting complex subunit 5 domain-containing protein</fullName>
    </recommendedName>
</protein>
<dbReference type="Pfam" id="PF13374">
    <property type="entry name" value="TPR_10"/>
    <property type="match status" value="3"/>
</dbReference>
<reference evidence="2 3" key="1">
    <citation type="submission" date="2014-04" db="EMBL/GenBank/DDBJ databases">
        <title>Genome assembly of Hyalangium minutum DSM 14724.</title>
        <authorList>
            <person name="Sharma G."/>
            <person name="Subramanian S."/>
        </authorList>
    </citation>
    <scope>NUCLEOTIDE SEQUENCE [LARGE SCALE GENOMIC DNA]</scope>
    <source>
        <strain evidence="2 3">DSM 14724</strain>
    </source>
</reference>
<evidence type="ECO:0000259" key="1">
    <source>
        <dbReference type="Pfam" id="PF12862"/>
    </source>
</evidence>
<dbReference type="SUPFAM" id="SSF48452">
    <property type="entry name" value="TPR-like"/>
    <property type="match status" value="3"/>
</dbReference>
<dbReference type="AlphaFoldDB" id="A0A085W056"/>
<dbReference type="GO" id="GO:0042802">
    <property type="term" value="F:identical protein binding"/>
    <property type="evidence" value="ECO:0007669"/>
    <property type="project" value="InterPro"/>
</dbReference>
<dbReference type="InterPro" id="IPR011990">
    <property type="entry name" value="TPR-like_helical_dom_sf"/>
</dbReference>
<comment type="caution">
    <text evidence="2">The sequence shown here is derived from an EMBL/GenBank/DDBJ whole genome shotgun (WGS) entry which is preliminary data.</text>
</comment>
<accession>A0A085W056</accession>
<feature type="domain" description="Anaphase-promoting complex subunit 5" evidence="1">
    <location>
        <begin position="646"/>
        <end position="675"/>
    </location>
</feature>
<evidence type="ECO:0000313" key="2">
    <source>
        <dbReference type="EMBL" id="KFE61069.1"/>
    </source>
</evidence>
<dbReference type="InterPro" id="IPR019734">
    <property type="entry name" value="TPR_rpt"/>
</dbReference>
<dbReference type="PATRIC" id="fig|394096.3.peg.8236"/>
<gene>
    <name evidence="2" type="ORF">DB31_4504</name>
</gene>
<dbReference type="PANTHER" id="PTHR19959">
    <property type="entry name" value="KINESIN LIGHT CHAIN"/>
    <property type="match status" value="1"/>
</dbReference>
<dbReference type="SMART" id="SM00028">
    <property type="entry name" value="TPR"/>
    <property type="match status" value="11"/>
</dbReference>
<dbReference type="Pfam" id="PF13424">
    <property type="entry name" value="TPR_12"/>
    <property type="match status" value="1"/>
</dbReference>
<dbReference type="STRING" id="394096.DB31_4504"/>
<feature type="domain" description="Anaphase-promoting complex subunit 5" evidence="1">
    <location>
        <begin position="871"/>
        <end position="900"/>
    </location>
</feature>
<organism evidence="2 3">
    <name type="scientific">Hyalangium minutum</name>
    <dbReference type="NCBI Taxonomy" id="394096"/>
    <lineage>
        <taxon>Bacteria</taxon>
        <taxon>Pseudomonadati</taxon>
        <taxon>Myxococcota</taxon>
        <taxon>Myxococcia</taxon>
        <taxon>Myxococcales</taxon>
        <taxon>Cystobacterineae</taxon>
        <taxon>Archangiaceae</taxon>
        <taxon>Hyalangium</taxon>
    </lineage>
</organism>
<dbReference type="Pfam" id="PF12862">
    <property type="entry name" value="ANAPC5"/>
    <property type="match status" value="3"/>
</dbReference>
<sequence>MPWEMVDVLILTALQAEYDAVLKEDVDALPGSSWERRMGPLGLEVALRTFRGQGGGTLRVAVTRLLEKVGVAPAYAAAPLVRVFSPRCLAIRTEGSALSALASRQDIPYRLVMKGTVEGADLVWSAKVPPMQRPQELVPSSTGDLEALLAPGTRAPPKDGGPVALLDARHASVDFFEPIHAELLQDLQSWCGEDEPVSVRLFHGAAGTGKTRLFIESIQRLRGQGWRAGFLHEAVEPDHFEELLAAASERPTLVVIDRAESLPRLGALLLSVAHRRKAGGPGRFRLALIAREAGGWWELLQRRSLELRKLLKDRLPTEVASIAPSQREAVFEHAAQRFASLLGRTPPASSVAISDPRFDRVLPLHMAALAAVLGKPFTPESLSEALLGEEGAFWGSRVEGGERPFQELVLRSIAAWILTGGASTSEDARALLLLRNLYPGLAAEAGHWEPELLGEALVLRALRREGASAGDWLKRILEGADARAARTAFEVLGRLSAEAPEAGEWIAALLAGAVSVRATAALEAAKAIGQRPAYAALGRELAKALEREGTPLVAELLEASGLPEFVAPLREVSVWVKTTLLNHLPPGETPRARIEQARFRGSLGSLLGMLGRREEALGFVKEAVEHYRQLAAAHPEVFRVDLALGLTDLGVVQGELGQREEALAAMQEAVSIRRTLAEESPREFLPILAVNLNGLARAQSALGRREEALASMQEAVSHYRALAKKRPESFLPELAASLNNLSSMQSALGHKAESQSSIHEAVGHYRTIAKKHPEPYLPELAGSLTNLAIVQGELGQREEALALAQESVALFRQLMEARIEEHLPPFATSLTCLAGALSALGRRDEALSWMLESVAIRRKLAEERPQSFLADLAMSLVNLSVFQNELGRREESLATVKEAAERYRKLAQAYSSAYLPALAVCLSNLAAVQSSLGRNAEALASVQEAVEYYRRLAKVMPAMFLSQLAASLNTLGSVQSGLELWTEALASVQEGVEIRRQLAQEQPQAGLPELALSLSNLGALLSAQGRGEEALAALGEAVDIRRRLAAEHPRAFRSDLATSLNNLGTLQGTLGRTAEALASVREAVGIRRLLAEEHPEAFRPELAVSVATLSQVQKVQGQGAEALASLHEALDIIWPFFLKLPTAFTAFTGTLFQELTTLHAQVGTAPPASLKERLETWSVMLEKARARMH</sequence>
<dbReference type="PANTHER" id="PTHR19959:SF119">
    <property type="entry name" value="FUNGAL LIPASE-LIKE DOMAIN-CONTAINING PROTEIN"/>
    <property type="match status" value="1"/>
</dbReference>
<evidence type="ECO:0000313" key="3">
    <source>
        <dbReference type="Proteomes" id="UP000028725"/>
    </source>
</evidence>
<name>A0A085W056_9BACT</name>
<dbReference type="Pfam" id="PF07721">
    <property type="entry name" value="TPR_4"/>
    <property type="match status" value="1"/>
</dbReference>
<proteinExistence type="predicted"/>
<dbReference type="Proteomes" id="UP000028725">
    <property type="component" value="Unassembled WGS sequence"/>
</dbReference>
<dbReference type="Gene3D" id="1.25.40.10">
    <property type="entry name" value="Tetratricopeptide repeat domain"/>
    <property type="match status" value="4"/>
</dbReference>
<dbReference type="EMBL" id="JMCB01000025">
    <property type="protein sequence ID" value="KFE61069.1"/>
    <property type="molecule type" value="Genomic_DNA"/>
</dbReference>